<dbReference type="SUPFAM" id="SSF56349">
    <property type="entry name" value="DNA breaking-rejoining enzymes"/>
    <property type="match status" value="1"/>
</dbReference>
<name>A0ABC8CIY0_CORST</name>
<dbReference type="CDD" id="cd01189">
    <property type="entry name" value="INT_ICEBs1_C_like"/>
    <property type="match status" value="1"/>
</dbReference>
<evidence type="ECO:0000313" key="7">
    <source>
        <dbReference type="EMBL" id="ATZ08340.1"/>
    </source>
</evidence>
<evidence type="ECO:0008006" key="9">
    <source>
        <dbReference type="Google" id="ProtNLM"/>
    </source>
</evidence>
<evidence type="ECO:0000256" key="1">
    <source>
        <dbReference type="ARBA" id="ARBA00008857"/>
    </source>
</evidence>
<accession>A0ABC8CIY0</accession>
<dbReference type="Gene3D" id="1.10.443.10">
    <property type="entry name" value="Intergrase catalytic core"/>
    <property type="match status" value="1"/>
</dbReference>
<dbReference type="InterPro" id="IPR002104">
    <property type="entry name" value="Integrase_catalytic"/>
</dbReference>
<dbReference type="PANTHER" id="PTHR30349:SF64">
    <property type="entry name" value="PROPHAGE INTEGRASE INTD-RELATED"/>
    <property type="match status" value="1"/>
</dbReference>
<dbReference type="PROSITE" id="PS51900">
    <property type="entry name" value="CB"/>
    <property type="match status" value="1"/>
</dbReference>
<evidence type="ECO:0000256" key="3">
    <source>
        <dbReference type="ARBA" id="ARBA00023172"/>
    </source>
</evidence>
<dbReference type="GO" id="GO:0003677">
    <property type="term" value="F:DNA binding"/>
    <property type="evidence" value="ECO:0007669"/>
    <property type="project" value="UniProtKB-UniRule"/>
</dbReference>
<evidence type="ECO:0000259" key="5">
    <source>
        <dbReference type="PROSITE" id="PS51898"/>
    </source>
</evidence>
<dbReference type="Proteomes" id="UP000231994">
    <property type="component" value="Chromosome"/>
</dbReference>
<organism evidence="7 8">
    <name type="scientific">Corynebacterium striatum</name>
    <dbReference type="NCBI Taxonomy" id="43770"/>
    <lineage>
        <taxon>Bacteria</taxon>
        <taxon>Bacillati</taxon>
        <taxon>Actinomycetota</taxon>
        <taxon>Actinomycetes</taxon>
        <taxon>Mycobacteriales</taxon>
        <taxon>Corynebacteriaceae</taxon>
        <taxon>Corynebacterium</taxon>
    </lineage>
</organism>
<evidence type="ECO:0000256" key="2">
    <source>
        <dbReference type="ARBA" id="ARBA00023125"/>
    </source>
</evidence>
<dbReference type="PROSITE" id="PS51898">
    <property type="entry name" value="TYR_RECOMBINASE"/>
    <property type="match status" value="1"/>
</dbReference>
<dbReference type="InterPro" id="IPR011010">
    <property type="entry name" value="DNA_brk_join_enz"/>
</dbReference>
<dbReference type="GO" id="GO:0006310">
    <property type="term" value="P:DNA recombination"/>
    <property type="evidence" value="ECO:0007669"/>
    <property type="project" value="UniProtKB-KW"/>
</dbReference>
<proteinExistence type="inferred from homology"/>
<protein>
    <recommendedName>
        <fullName evidence="9">Site-specific integrase</fullName>
    </recommendedName>
</protein>
<dbReference type="InterPro" id="IPR050090">
    <property type="entry name" value="Tyrosine_recombinase_XerCD"/>
</dbReference>
<keyword evidence="2 4" id="KW-0238">DNA-binding</keyword>
<feature type="domain" description="Tyr recombinase" evidence="5">
    <location>
        <begin position="167"/>
        <end position="378"/>
    </location>
</feature>
<sequence length="396" mass="43687">MAVQKRRTKAGKTVYVARWRDPSGKEHSKSFPLAREAKAHVQEMERATRIGINPTAGDRVTVYELMTLWIEDRNLRPASLALYTRTRDKHLGPLAKWPAKDVTPKVVRDWQAQLRTCRSWLDKDDTGMSPRYVQTAASHLRSAYKWGIENELLAKNPVRVERVQAAVEPDDVPTMAEIQAVINRARAGGAAYTEIKAKGEKPRKLVLRPDPVFADMLTVAAFTGLRIGELCGLLVEEVNLDLGVVQVRKQLDKRPPHGRVALKSKNSRRDVPISAELRPVLERLTAVRMPGDFLFTNRDGRPFLPSGAGDKVLRVATFEKAPRVHFHALRHHFASSLLLAGVPVPDVARVLGHTPAQLLKTYTHALPGSGDRVAAAISSSVGCGISAGSPHLRAVG</sequence>
<dbReference type="PANTHER" id="PTHR30349">
    <property type="entry name" value="PHAGE INTEGRASE-RELATED"/>
    <property type="match status" value="1"/>
</dbReference>
<comment type="similarity">
    <text evidence="1">Belongs to the 'phage' integrase family.</text>
</comment>
<dbReference type="AlphaFoldDB" id="A0ABC8CIY0"/>
<dbReference type="EMBL" id="CP024932">
    <property type="protein sequence ID" value="ATZ08340.1"/>
    <property type="molecule type" value="Genomic_DNA"/>
</dbReference>
<keyword evidence="3" id="KW-0233">DNA recombination</keyword>
<feature type="domain" description="Core-binding (CB)" evidence="6">
    <location>
        <begin position="60"/>
        <end position="148"/>
    </location>
</feature>
<evidence type="ECO:0000256" key="4">
    <source>
        <dbReference type="PROSITE-ProRule" id="PRU01248"/>
    </source>
</evidence>
<dbReference type="InterPro" id="IPR013762">
    <property type="entry name" value="Integrase-like_cat_sf"/>
</dbReference>
<dbReference type="Pfam" id="PF00589">
    <property type="entry name" value="Phage_integrase"/>
    <property type="match status" value="1"/>
</dbReference>
<evidence type="ECO:0000259" key="6">
    <source>
        <dbReference type="PROSITE" id="PS51900"/>
    </source>
</evidence>
<dbReference type="InterPro" id="IPR010998">
    <property type="entry name" value="Integrase_recombinase_N"/>
</dbReference>
<dbReference type="RefSeq" id="WP_100618923.1">
    <property type="nucleotide sequence ID" value="NZ_CP024932.1"/>
</dbReference>
<dbReference type="InterPro" id="IPR044068">
    <property type="entry name" value="CB"/>
</dbReference>
<dbReference type="Gene3D" id="1.10.150.130">
    <property type="match status" value="1"/>
</dbReference>
<gene>
    <name evidence="7" type="ORF">A9D01_05720</name>
</gene>
<evidence type="ECO:0000313" key="8">
    <source>
        <dbReference type="Proteomes" id="UP000231994"/>
    </source>
</evidence>
<reference evidence="7 8" key="1">
    <citation type="submission" date="2017-11" db="EMBL/GenBank/DDBJ databases">
        <title>Whole genome sequencing of cultured pathogen.</title>
        <authorList>
            <person name="Hoffmann M."/>
            <person name="Sanchez M."/>
            <person name="Timme R."/>
            <person name="Nudel K."/>
            <person name="Bry L."/>
        </authorList>
    </citation>
    <scope>NUCLEOTIDE SEQUENCE [LARGE SCALE GENOMIC DNA]</scope>
    <source>
        <strain evidence="7 8">216</strain>
    </source>
</reference>